<reference evidence="2" key="1">
    <citation type="submission" date="2023-03" db="EMBL/GenBank/DDBJ databases">
        <title>Massive genome expansion in bonnet fungi (Mycena s.s.) driven by repeated elements and novel gene families across ecological guilds.</title>
        <authorList>
            <consortium name="Lawrence Berkeley National Laboratory"/>
            <person name="Harder C.B."/>
            <person name="Miyauchi S."/>
            <person name="Viragh M."/>
            <person name="Kuo A."/>
            <person name="Thoen E."/>
            <person name="Andreopoulos B."/>
            <person name="Lu D."/>
            <person name="Skrede I."/>
            <person name="Drula E."/>
            <person name="Henrissat B."/>
            <person name="Morin E."/>
            <person name="Kohler A."/>
            <person name="Barry K."/>
            <person name="LaButti K."/>
            <person name="Morin E."/>
            <person name="Salamov A."/>
            <person name="Lipzen A."/>
            <person name="Mereny Z."/>
            <person name="Hegedus B."/>
            <person name="Baldrian P."/>
            <person name="Stursova M."/>
            <person name="Weitz H."/>
            <person name="Taylor A."/>
            <person name="Grigoriev I.V."/>
            <person name="Nagy L.G."/>
            <person name="Martin F."/>
            <person name="Kauserud H."/>
        </authorList>
    </citation>
    <scope>NUCLEOTIDE SEQUENCE</scope>
    <source>
        <strain evidence="2">9144</strain>
    </source>
</reference>
<protein>
    <submittedName>
        <fullName evidence="2">Uncharacterized protein</fullName>
    </submittedName>
</protein>
<sequence length="228" mass="24145">MPLDAPTFLPVPPYASQYLWVATQTSEALSPSPSISGYHSPTTPSNLTAPGARPHDFQACGLPQHNLWSSSHHLQSFIGSVTQTSGGSDIRRFGDSEIRWFGGSQPPPNNLRRNHGSFDLGPLSLIPTPASALPWPVCGQAQYVQPFASDPAQVHLLPWLLAHSGELSARFAHSGSGTSGPPAVRGFGDSEVRGFGGLQPPPNYPWNLSPSRISPSNLAPEPSSSPAS</sequence>
<feature type="compositionally biased region" description="Polar residues" evidence="1">
    <location>
        <begin position="206"/>
        <end position="228"/>
    </location>
</feature>
<dbReference type="Proteomes" id="UP001219525">
    <property type="component" value="Unassembled WGS sequence"/>
</dbReference>
<feature type="region of interest" description="Disordered" evidence="1">
    <location>
        <begin position="172"/>
        <end position="228"/>
    </location>
</feature>
<evidence type="ECO:0000256" key="1">
    <source>
        <dbReference type="SAM" id="MobiDB-lite"/>
    </source>
</evidence>
<accession>A0AAD6YJD7</accession>
<evidence type="ECO:0000313" key="3">
    <source>
        <dbReference type="Proteomes" id="UP001219525"/>
    </source>
</evidence>
<keyword evidence="3" id="KW-1185">Reference proteome</keyword>
<gene>
    <name evidence="2" type="ORF">GGX14DRAFT_563037</name>
</gene>
<dbReference type="EMBL" id="JARJCW010000018">
    <property type="protein sequence ID" value="KAJ7215009.1"/>
    <property type="molecule type" value="Genomic_DNA"/>
</dbReference>
<organism evidence="2 3">
    <name type="scientific">Mycena pura</name>
    <dbReference type="NCBI Taxonomy" id="153505"/>
    <lineage>
        <taxon>Eukaryota</taxon>
        <taxon>Fungi</taxon>
        <taxon>Dikarya</taxon>
        <taxon>Basidiomycota</taxon>
        <taxon>Agaricomycotina</taxon>
        <taxon>Agaricomycetes</taxon>
        <taxon>Agaricomycetidae</taxon>
        <taxon>Agaricales</taxon>
        <taxon>Marasmiineae</taxon>
        <taxon>Mycenaceae</taxon>
        <taxon>Mycena</taxon>
    </lineage>
</organism>
<dbReference type="AlphaFoldDB" id="A0AAD6YJD7"/>
<proteinExistence type="predicted"/>
<comment type="caution">
    <text evidence="2">The sequence shown here is derived from an EMBL/GenBank/DDBJ whole genome shotgun (WGS) entry which is preliminary data.</text>
</comment>
<evidence type="ECO:0000313" key="2">
    <source>
        <dbReference type="EMBL" id="KAJ7215009.1"/>
    </source>
</evidence>
<name>A0AAD6YJD7_9AGAR</name>